<dbReference type="InterPro" id="IPR051806">
    <property type="entry name" value="HAD-like_SPP"/>
</dbReference>
<dbReference type="Gene3D" id="3.40.50.1000">
    <property type="entry name" value="HAD superfamily/HAD-like"/>
    <property type="match status" value="1"/>
</dbReference>
<evidence type="ECO:0000313" key="2">
    <source>
        <dbReference type="Proteomes" id="UP001143474"/>
    </source>
</evidence>
<proteinExistence type="predicted"/>
<dbReference type="AlphaFoldDB" id="A0A9W6I7X8"/>
<dbReference type="Pfam" id="PF00702">
    <property type="entry name" value="Hydrolase"/>
    <property type="match status" value="1"/>
</dbReference>
<dbReference type="InterPro" id="IPR036412">
    <property type="entry name" value="HAD-like_sf"/>
</dbReference>
<dbReference type="SFLD" id="SFLDS00003">
    <property type="entry name" value="Haloacid_Dehalogenase"/>
    <property type="match status" value="1"/>
</dbReference>
<organism evidence="1 2">
    <name type="scientific">Streptosporangium carneum</name>
    <dbReference type="NCBI Taxonomy" id="47481"/>
    <lineage>
        <taxon>Bacteria</taxon>
        <taxon>Bacillati</taxon>
        <taxon>Actinomycetota</taxon>
        <taxon>Actinomycetes</taxon>
        <taxon>Streptosporangiales</taxon>
        <taxon>Streptosporangiaceae</taxon>
        <taxon>Streptosporangium</taxon>
    </lineage>
</organism>
<protein>
    <submittedName>
        <fullName evidence="1">Haloacid dehalogenase</fullName>
    </submittedName>
</protein>
<dbReference type="InterPro" id="IPR006439">
    <property type="entry name" value="HAD-SF_hydro_IA"/>
</dbReference>
<dbReference type="InterPro" id="IPR023198">
    <property type="entry name" value="PGP-like_dom2"/>
</dbReference>
<dbReference type="RefSeq" id="WP_271222013.1">
    <property type="nucleotide sequence ID" value="NZ_BAAAVD010000083.1"/>
</dbReference>
<dbReference type="NCBIfam" id="TIGR01509">
    <property type="entry name" value="HAD-SF-IA-v3"/>
    <property type="match status" value="1"/>
</dbReference>
<evidence type="ECO:0000313" key="1">
    <source>
        <dbReference type="EMBL" id="GLK13742.1"/>
    </source>
</evidence>
<dbReference type="SUPFAM" id="SSF56784">
    <property type="entry name" value="HAD-like"/>
    <property type="match status" value="1"/>
</dbReference>
<sequence length="213" mass="22845">MAIKALLFDVDGVLLDSSATHRRIWNAWSQMRGLDGERVWSLTHGRRPEDTVLDVAPDLDPVAERKVLNDLMVREGDSFPAARGAAALLGGLERHPWALVTSGSRGPVHRRFKLASLPLPSVQIYGEDVRRSKPHPEGYLRAAELLATDPADCVVIEDTPHGITAGRAAGCAVIAVATTHAPDALVEADACFSSLEEATPCLLTMIGDPSASR</sequence>
<dbReference type="GO" id="GO:0050308">
    <property type="term" value="F:sugar-phosphatase activity"/>
    <property type="evidence" value="ECO:0007669"/>
    <property type="project" value="TreeGrafter"/>
</dbReference>
<dbReference type="PANTHER" id="PTHR43481:SF4">
    <property type="entry name" value="GLYCEROL-1-PHOSPHATE PHOSPHOHYDROLASE 1-RELATED"/>
    <property type="match status" value="1"/>
</dbReference>
<name>A0A9W6I7X8_9ACTN</name>
<dbReference type="EMBL" id="BSEV01000025">
    <property type="protein sequence ID" value="GLK13742.1"/>
    <property type="molecule type" value="Genomic_DNA"/>
</dbReference>
<reference evidence="1" key="1">
    <citation type="journal article" date="2014" name="Int. J. Syst. Evol. Microbiol.">
        <title>Complete genome sequence of Corynebacterium casei LMG S-19264T (=DSM 44701T), isolated from a smear-ripened cheese.</title>
        <authorList>
            <consortium name="US DOE Joint Genome Institute (JGI-PGF)"/>
            <person name="Walter F."/>
            <person name="Albersmeier A."/>
            <person name="Kalinowski J."/>
            <person name="Ruckert C."/>
        </authorList>
    </citation>
    <scope>NUCLEOTIDE SEQUENCE</scope>
    <source>
        <strain evidence="1">VKM Ac-2007</strain>
    </source>
</reference>
<accession>A0A9W6I7X8</accession>
<dbReference type="InterPro" id="IPR023214">
    <property type="entry name" value="HAD_sf"/>
</dbReference>
<dbReference type="PANTHER" id="PTHR43481">
    <property type="entry name" value="FRUCTOSE-1-PHOSPHATE PHOSPHATASE"/>
    <property type="match status" value="1"/>
</dbReference>
<keyword evidence="2" id="KW-1185">Reference proteome</keyword>
<dbReference type="NCBIfam" id="TIGR01549">
    <property type="entry name" value="HAD-SF-IA-v1"/>
    <property type="match status" value="1"/>
</dbReference>
<reference evidence="1" key="2">
    <citation type="submission" date="2023-01" db="EMBL/GenBank/DDBJ databases">
        <authorList>
            <person name="Sun Q."/>
            <person name="Evtushenko L."/>
        </authorList>
    </citation>
    <scope>NUCLEOTIDE SEQUENCE</scope>
    <source>
        <strain evidence="1">VKM Ac-2007</strain>
    </source>
</reference>
<dbReference type="Proteomes" id="UP001143474">
    <property type="component" value="Unassembled WGS sequence"/>
</dbReference>
<gene>
    <name evidence="1" type="ORF">GCM10017600_71530</name>
</gene>
<comment type="caution">
    <text evidence="1">The sequence shown here is derived from an EMBL/GenBank/DDBJ whole genome shotgun (WGS) entry which is preliminary data.</text>
</comment>
<dbReference type="Gene3D" id="1.10.150.240">
    <property type="entry name" value="Putative phosphatase, domain 2"/>
    <property type="match status" value="1"/>
</dbReference>
<dbReference type="SFLD" id="SFLDG01129">
    <property type="entry name" value="C1.5:_HAD__Beta-PGM__Phosphata"/>
    <property type="match status" value="1"/>
</dbReference>